<dbReference type="EMBL" id="AP022598">
    <property type="protein sequence ID" value="BBY78820.1"/>
    <property type="molecule type" value="Genomic_DNA"/>
</dbReference>
<organism evidence="3 4">
    <name type="scientific">Mycolicibacterium parafortuitum</name>
    <name type="common">Mycobacterium parafortuitum</name>
    <dbReference type="NCBI Taxonomy" id="39692"/>
    <lineage>
        <taxon>Bacteria</taxon>
        <taxon>Bacillati</taxon>
        <taxon>Actinomycetota</taxon>
        <taxon>Actinomycetes</taxon>
        <taxon>Mycobacteriales</taxon>
        <taxon>Mycobacteriaceae</taxon>
        <taxon>Mycolicibacterium</taxon>
    </lineage>
</organism>
<keyword evidence="1" id="KW-0732">Signal</keyword>
<evidence type="ECO:0000256" key="1">
    <source>
        <dbReference type="SAM" id="SignalP"/>
    </source>
</evidence>
<evidence type="ECO:0000313" key="4">
    <source>
        <dbReference type="Proteomes" id="UP000466554"/>
    </source>
</evidence>
<dbReference type="InterPro" id="IPR052897">
    <property type="entry name" value="Sec-Metab_Biosynth_Hydrolase"/>
</dbReference>
<evidence type="ECO:0000313" key="3">
    <source>
        <dbReference type="EMBL" id="BBY78820.1"/>
    </source>
</evidence>
<dbReference type="Pfam" id="PF12697">
    <property type="entry name" value="Abhydrolase_6"/>
    <property type="match status" value="1"/>
</dbReference>
<feature type="chain" id="PRO_5039389325" evidence="1">
    <location>
        <begin position="36"/>
        <end position="276"/>
    </location>
</feature>
<dbReference type="Gene3D" id="3.40.50.1820">
    <property type="entry name" value="alpha/beta hydrolase"/>
    <property type="match status" value="1"/>
</dbReference>
<dbReference type="InterPro" id="IPR000073">
    <property type="entry name" value="AB_hydrolase_1"/>
</dbReference>
<sequence>MHVLFRPMATGIATMTAAAVLASVAVIAHGATSHADPGVQPKPTVVLVHGAWAGTSSWDGEASALRADGYPVRAIANPLRNLTTDAAEVASFVRTVDGPVVLVGHSYGGAVITEAAAGLTNVKALVYVDAAAPEVGETNGSLSGADSVLKHLPDSALFDTVRTADGGTDLYLRQDVFVHHFADDLPAEQATELWASQRAAATAAFDTPATAAAWHDIPSWYFISSGDQIITPMSERAMADRAGSHVTEFPGGSHLTLISHPEAVTDVIESAARSVA</sequence>
<dbReference type="SUPFAM" id="SSF53474">
    <property type="entry name" value="alpha/beta-Hydrolases"/>
    <property type="match status" value="1"/>
</dbReference>
<feature type="domain" description="AB hydrolase-1" evidence="2">
    <location>
        <begin position="45"/>
        <end position="266"/>
    </location>
</feature>
<feature type="signal peptide" evidence="1">
    <location>
        <begin position="1"/>
        <end position="35"/>
    </location>
</feature>
<name>A0A7I7UCK5_MYCPF</name>
<dbReference type="RefSeq" id="WP_163769302.1">
    <property type="nucleotide sequence ID" value="NZ_AP022598.1"/>
</dbReference>
<protein>
    <submittedName>
        <fullName evidence="3">Alpha/beta hydrolase</fullName>
    </submittedName>
</protein>
<dbReference type="PANTHER" id="PTHR37017:SF11">
    <property type="entry name" value="ESTERASE_LIPASE_THIOESTERASE DOMAIN-CONTAINING PROTEIN"/>
    <property type="match status" value="1"/>
</dbReference>
<dbReference type="Proteomes" id="UP000466554">
    <property type="component" value="Chromosome"/>
</dbReference>
<reference evidence="3 4" key="1">
    <citation type="journal article" date="2019" name="Emerg. Microbes Infect.">
        <title>Comprehensive subspecies identification of 175 nontuberculous mycobacteria species based on 7547 genomic profiles.</title>
        <authorList>
            <person name="Matsumoto Y."/>
            <person name="Kinjo T."/>
            <person name="Motooka D."/>
            <person name="Nabeya D."/>
            <person name="Jung N."/>
            <person name="Uechi K."/>
            <person name="Horii T."/>
            <person name="Iida T."/>
            <person name="Fujita J."/>
            <person name="Nakamura S."/>
        </authorList>
    </citation>
    <scope>NUCLEOTIDE SEQUENCE [LARGE SCALE GENOMIC DNA]</scope>
    <source>
        <strain evidence="3 4">JCM 6367</strain>
    </source>
</reference>
<dbReference type="AlphaFoldDB" id="A0A7I7UCK5"/>
<accession>A0A7I7UCK5</accession>
<dbReference type="InterPro" id="IPR029058">
    <property type="entry name" value="AB_hydrolase_fold"/>
</dbReference>
<dbReference type="PANTHER" id="PTHR37017">
    <property type="entry name" value="AB HYDROLASE-1 DOMAIN-CONTAINING PROTEIN-RELATED"/>
    <property type="match status" value="1"/>
</dbReference>
<gene>
    <name evidence="3" type="ORF">MPRF_57190</name>
</gene>
<proteinExistence type="predicted"/>
<dbReference type="GO" id="GO:0016787">
    <property type="term" value="F:hydrolase activity"/>
    <property type="evidence" value="ECO:0007669"/>
    <property type="project" value="UniProtKB-KW"/>
</dbReference>
<evidence type="ECO:0000259" key="2">
    <source>
        <dbReference type="Pfam" id="PF12697"/>
    </source>
</evidence>
<keyword evidence="3" id="KW-0378">Hydrolase</keyword>